<dbReference type="InterPro" id="IPR000086">
    <property type="entry name" value="NUDIX_hydrolase_dom"/>
</dbReference>
<dbReference type="PANTHER" id="PTHR43046">
    <property type="entry name" value="GDP-MANNOSE MANNOSYL HYDROLASE"/>
    <property type="match status" value="1"/>
</dbReference>
<comment type="caution">
    <text evidence="4">The sequence shown here is derived from an EMBL/GenBank/DDBJ whole genome shotgun (WGS) entry which is preliminary data.</text>
</comment>
<reference evidence="4" key="1">
    <citation type="submission" date="2020-10" db="EMBL/GenBank/DDBJ databases">
        <title>Taxonomic study of unclassified bacteria belonging to the class Ktedonobacteria.</title>
        <authorList>
            <person name="Yabe S."/>
            <person name="Wang C.M."/>
            <person name="Zheng Y."/>
            <person name="Sakai Y."/>
            <person name="Cavaletti L."/>
            <person name="Monciardini P."/>
            <person name="Donadio S."/>
        </authorList>
    </citation>
    <scope>NUCLEOTIDE SEQUENCE</scope>
    <source>
        <strain evidence="4">SOSP1-1</strain>
    </source>
</reference>
<evidence type="ECO:0000313" key="5">
    <source>
        <dbReference type="Proteomes" id="UP000612362"/>
    </source>
</evidence>
<dbReference type="RefSeq" id="WP_220193742.1">
    <property type="nucleotide sequence ID" value="NZ_BNJF01000001.1"/>
</dbReference>
<dbReference type="SUPFAM" id="SSF55811">
    <property type="entry name" value="Nudix"/>
    <property type="match status" value="1"/>
</dbReference>
<gene>
    <name evidence="4" type="ORF">KSX_25050</name>
</gene>
<dbReference type="PROSITE" id="PS00893">
    <property type="entry name" value="NUDIX_BOX"/>
    <property type="match status" value="1"/>
</dbReference>
<evidence type="ECO:0000256" key="1">
    <source>
        <dbReference type="ARBA" id="ARBA00001946"/>
    </source>
</evidence>
<sequence>MAESGDRPVSGNESRPKRPLSLGAGAVVVYDNKVLLVRNLHGVTRGKYLLPSGRVKAGELPDVTAVRETFEETHLRIEIEGLLGVRLWVMDDGEHNYFFMFKAHPISPISELYPDPQEVDDARFFSRADMEALNPEETWSGALAIAYKGLDQEALVWPNHAHLSNSSGVEGDDHWRIWL</sequence>
<accession>A0A8J3HUM6</accession>
<dbReference type="EMBL" id="BNJF01000001">
    <property type="protein sequence ID" value="GHO44342.1"/>
    <property type="molecule type" value="Genomic_DNA"/>
</dbReference>
<feature type="domain" description="Nudix hydrolase" evidence="3">
    <location>
        <begin position="19"/>
        <end position="147"/>
    </location>
</feature>
<comment type="cofactor">
    <cofactor evidence="1">
        <name>Mg(2+)</name>
        <dbReference type="ChEBI" id="CHEBI:18420"/>
    </cofactor>
</comment>
<evidence type="ECO:0000259" key="3">
    <source>
        <dbReference type="PROSITE" id="PS51462"/>
    </source>
</evidence>
<dbReference type="Pfam" id="PF00293">
    <property type="entry name" value="NUDIX"/>
    <property type="match status" value="1"/>
</dbReference>
<dbReference type="Proteomes" id="UP000612362">
    <property type="component" value="Unassembled WGS sequence"/>
</dbReference>
<name>A0A8J3HUM6_9CHLR</name>
<proteinExistence type="predicted"/>
<dbReference type="InterPro" id="IPR020084">
    <property type="entry name" value="NUDIX_hydrolase_CS"/>
</dbReference>
<protein>
    <recommendedName>
        <fullName evidence="3">Nudix hydrolase domain-containing protein</fullName>
    </recommendedName>
</protein>
<organism evidence="4 5">
    <name type="scientific">Ktedonospora formicarum</name>
    <dbReference type="NCBI Taxonomy" id="2778364"/>
    <lineage>
        <taxon>Bacteria</taxon>
        <taxon>Bacillati</taxon>
        <taxon>Chloroflexota</taxon>
        <taxon>Ktedonobacteria</taxon>
        <taxon>Ktedonobacterales</taxon>
        <taxon>Ktedonobacteraceae</taxon>
        <taxon>Ktedonospora</taxon>
    </lineage>
</organism>
<keyword evidence="5" id="KW-1185">Reference proteome</keyword>
<keyword evidence="2" id="KW-0378">Hydrolase</keyword>
<dbReference type="PROSITE" id="PS51462">
    <property type="entry name" value="NUDIX"/>
    <property type="match status" value="1"/>
</dbReference>
<dbReference type="Gene3D" id="3.90.79.10">
    <property type="entry name" value="Nucleoside Triphosphate Pyrophosphohydrolase"/>
    <property type="match status" value="1"/>
</dbReference>
<evidence type="ECO:0000256" key="2">
    <source>
        <dbReference type="ARBA" id="ARBA00022801"/>
    </source>
</evidence>
<dbReference type="PANTHER" id="PTHR43046:SF14">
    <property type="entry name" value="MUTT_NUDIX FAMILY PROTEIN"/>
    <property type="match status" value="1"/>
</dbReference>
<dbReference type="GO" id="GO:0016787">
    <property type="term" value="F:hydrolase activity"/>
    <property type="evidence" value="ECO:0007669"/>
    <property type="project" value="UniProtKB-KW"/>
</dbReference>
<dbReference type="AlphaFoldDB" id="A0A8J3HUM6"/>
<evidence type="ECO:0000313" key="4">
    <source>
        <dbReference type="EMBL" id="GHO44342.1"/>
    </source>
</evidence>
<dbReference type="InterPro" id="IPR015797">
    <property type="entry name" value="NUDIX_hydrolase-like_dom_sf"/>
</dbReference>